<comment type="caution">
    <text evidence="4">Lacks conserved residue(s) required for the propagation of feature annotation.</text>
</comment>
<feature type="binding site" evidence="4">
    <location>
        <position position="114"/>
    </location>
    <ligand>
        <name>substrate</name>
    </ligand>
</feature>
<feature type="active site" description="Nucleophile" evidence="4">
    <location>
        <position position="56"/>
    </location>
</feature>
<feature type="domain" description="Pseudouridine synthase I TruA alpha/beta" evidence="6">
    <location>
        <begin position="13"/>
        <end position="108"/>
    </location>
</feature>
<dbReference type="InterPro" id="IPR001406">
    <property type="entry name" value="PsdUridine_synth_TruA"/>
</dbReference>
<dbReference type="InterPro" id="IPR020103">
    <property type="entry name" value="PsdUridine_synth_cat_dom_sf"/>
</dbReference>
<evidence type="ECO:0000256" key="5">
    <source>
        <dbReference type="RuleBase" id="RU003792"/>
    </source>
</evidence>
<dbReference type="Gene3D" id="3.30.70.660">
    <property type="entry name" value="Pseudouridine synthase I, catalytic domain, C-terminal subdomain"/>
    <property type="match status" value="1"/>
</dbReference>
<dbReference type="Proteomes" id="UP001519343">
    <property type="component" value="Unassembled WGS sequence"/>
</dbReference>
<evidence type="ECO:0000259" key="6">
    <source>
        <dbReference type="Pfam" id="PF01416"/>
    </source>
</evidence>
<dbReference type="GO" id="GO:0160147">
    <property type="term" value="F:tRNA pseudouridine(38-40) synthase activity"/>
    <property type="evidence" value="ECO:0007669"/>
    <property type="project" value="UniProtKB-EC"/>
</dbReference>
<accession>A0ABS4GS07</accession>
<dbReference type="InterPro" id="IPR020095">
    <property type="entry name" value="PsdUridine_synth_TruA_C"/>
</dbReference>
<proteinExistence type="inferred from homology"/>
<organism evidence="7 8">
    <name type="scientific">Ammoniphilus resinae</name>
    <dbReference type="NCBI Taxonomy" id="861532"/>
    <lineage>
        <taxon>Bacteria</taxon>
        <taxon>Bacillati</taxon>
        <taxon>Bacillota</taxon>
        <taxon>Bacilli</taxon>
        <taxon>Bacillales</taxon>
        <taxon>Paenibacillaceae</taxon>
        <taxon>Aneurinibacillus group</taxon>
        <taxon>Ammoniphilus</taxon>
    </lineage>
</organism>
<dbReference type="PANTHER" id="PTHR11142">
    <property type="entry name" value="PSEUDOURIDYLATE SYNTHASE"/>
    <property type="match status" value="1"/>
</dbReference>
<dbReference type="RefSeq" id="WP_209811087.1">
    <property type="nucleotide sequence ID" value="NZ_JAGGKT010000009.1"/>
</dbReference>
<evidence type="ECO:0000256" key="3">
    <source>
        <dbReference type="ARBA" id="ARBA00023235"/>
    </source>
</evidence>
<dbReference type="Pfam" id="PF01416">
    <property type="entry name" value="PseudoU_synth_1"/>
    <property type="match status" value="2"/>
</dbReference>
<dbReference type="NCBIfam" id="TIGR00071">
    <property type="entry name" value="hisT_truA"/>
    <property type="match status" value="1"/>
</dbReference>
<gene>
    <name evidence="4" type="primary">truA</name>
    <name evidence="7" type="ORF">J2Z37_003069</name>
</gene>
<dbReference type="PANTHER" id="PTHR11142:SF0">
    <property type="entry name" value="TRNA PSEUDOURIDINE SYNTHASE-LIKE 1"/>
    <property type="match status" value="1"/>
</dbReference>
<sequence>MVKTYRKIKCKVSYDGTDYAGYQVQSNALTVQQLIEEAIEQIAKERTTIYASGRTDAGVHARGQVFHFRTACSIPVHKWPYAFVTKLPNDIVVWEAEEVPDDFHARFDVKEKIYRYSLMNRPFPDVFHRKYAWHVPYDLNLEAMRSAANYLIGEHDFTSFCSIKTDVEDKVREIYDISLEEHDEGRVWLTFRGNGFLYNMVRIMTGTLVKVGTGEWEPDRVRDILEACDRTAAGPTAPAQGLTLWEVKY</sequence>
<dbReference type="PIRSF" id="PIRSF001430">
    <property type="entry name" value="tRNA_psdUrid_synth"/>
    <property type="match status" value="1"/>
</dbReference>
<keyword evidence="2 4" id="KW-0819">tRNA processing</keyword>
<protein>
    <recommendedName>
        <fullName evidence="4">tRNA pseudouridine synthase A</fullName>
        <ecNumber evidence="4">5.4.99.12</ecNumber>
    </recommendedName>
    <alternativeName>
        <fullName evidence="4">tRNA pseudouridine(38-40) synthase</fullName>
    </alternativeName>
    <alternativeName>
        <fullName evidence="4">tRNA pseudouridylate synthase I</fullName>
    </alternativeName>
    <alternativeName>
        <fullName evidence="4">tRNA-uridine isomerase I</fullName>
    </alternativeName>
</protein>
<comment type="function">
    <text evidence="4">Formation of pseudouridine at positions 38, 39 and 40 in the anticodon stem and loop of transfer RNAs.</text>
</comment>
<dbReference type="InterPro" id="IPR020094">
    <property type="entry name" value="TruA/RsuA/RluB/E/F_N"/>
</dbReference>
<feature type="domain" description="Pseudouridine synthase I TruA alpha/beta" evidence="6">
    <location>
        <begin position="147"/>
        <end position="249"/>
    </location>
</feature>
<evidence type="ECO:0000313" key="7">
    <source>
        <dbReference type="EMBL" id="MBP1933058.1"/>
    </source>
</evidence>
<dbReference type="InterPro" id="IPR020097">
    <property type="entry name" value="PsdUridine_synth_TruA_a/b_dom"/>
</dbReference>
<evidence type="ECO:0000313" key="8">
    <source>
        <dbReference type="Proteomes" id="UP001519343"/>
    </source>
</evidence>
<keyword evidence="3 4" id="KW-0413">Isomerase</keyword>
<dbReference type="HAMAP" id="MF_00171">
    <property type="entry name" value="TruA"/>
    <property type="match status" value="1"/>
</dbReference>
<comment type="similarity">
    <text evidence="1 4 5">Belongs to the tRNA pseudouridine synthase TruA family.</text>
</comment>
<comment type="caution">
    <text evidence="7">The sequence shown here is derived from an EMBL/GenBank/DDBJ whole genome shotgun (WGS) entry which is preliminary data.</text>
</comment>
<dbReference type="CDD" id="cd02570">
    <property type="entry name" value="PseudoU_synth_EcTruA"/>
    <property type="match status" value="1"/>
</dbReference>
<dbReference type="EC" id="5.4.99.12" evidence="4"/>
<keyword evidence="8" id="KW-1185">Reference proteome</keyword>
<reference evidence="7 8" key="1">
    <citation type="submission" date="2021-03" db="EMBL/GenBank/DDBJ databases">
        <title>Genomic Encyclopedia of Type Strains, Phase IV (KMG-IV): sequencing the most valuable type-strain genomes for metagenomic binning, comparative biology and taxonomic classification.</title>
        <authorList>
            <person name="Goeker M."/>
        </authorList>
    </citation>
    <scope>NUCLEOTIDE SEQUENCE [LARGE SCALE GENOMIC DNA]</scope>
    <source>
        <strain evidence="7 8">DSM 24738</strain>
    </source>
</reference>
<dbReference type="EMBL" id="JAGGKT010000009">
    <property type="protein sequence ID" value="MBP1933058.1"/>
    <property type="molecule type" value="Genomic_DNA"/>
</dbReference>
<comment type="subunit">
    <text evidence="4">Homodimer.</text>
</comment>
<dbReference type="Gene3D" id="3.30.70.580">
    <property type="entry name" value="Pseudouridine synthase I, catalytic domain, N-terminal subdomain"/>
    <property type="match status" value="1"/>
</dbReference>
<comment type="catalytic activity">
    <reaction evidence="4 5">
        <text>uridine(38/39/40) in tRNA = pseudouridine(38/39/40) in tRNA</text>
        <dbReference type="Rhea" id="RHEA:22376"/>
        <dbReference type="Rhea" id="RHEA-COMP:10085"/>
        <dbReference type="Rhea" id="RHEA-COMP:10087"/>
        <dbReference type="ChEBI" id="CHEBI:65314"/>
        <dbReference type="ChEBI" id="CHEBI:65315"/>
        <dbReference type="EC" id="5.4.99.12"/>
    </reaction>
</comment>
<dbReference type="SUPFAM" id="SSF55120">
    <property type="entry name" value="Pseudouridine synthase"/>
    <property type="match status" value="1"/>
</dbReference>
<evidence type="ECO:0000256" key="4">
    <source>
        <dbReference type="HAMAP-Rule" id="MF_00171"/>
    </source>
</evidence>
<evidence type="ECO:0000256" key="2">
    <source>
        <dbReference type="ARBA" id="ARBA00022694"/>
    </source>
</evidence>
<evidence type="ECO:0000256" key="1">
    <source>
        <dbReference type="ARBA" id="ARBA00009375"/>
    </source>
</evidence>
<name>A0ABS4GS07_9BACL</name>